<sequence length="354" mass="40695">MHFENSLKSFLASFEPYATRYFARKIESCEKYPLLIHQFYKDLSDFTVGGKKLRAYLVWLGYRLWKVTKRQRNKVGEGIKEILPIALAYELLHSFLLIHDDIIDQSDSRRGKLTIHKRYEKFFGKHYGLSQAIILGDIACFEAFSLVANSDFSESQKVDCQKKLIFTLLETGYGEALDIEYSYREATFEAIWQMMQAKTAKYSFVGPLTLGATLSEASKSQLGSLDKFGLLVGTAFQLQDDFLGVFGNERRLGKSILSDISEGKNTVLIYKTREMTRSQNKRELERLWGKKDAKMADLKKIRQIIISSGAFDWNQAQKKKLVGEAKVHIQKITEELSLRQILSQLADFVIERES</sequence>
<proteinExistence type="inferred from homology"/>
<evidence type="ECO:0000256" key="1">
    <source>
        <dbReference type="ARBA" id="ARBA00001946"/>
    </source>
</evidence>
<accession>A0A0G0VP79</accession>
<dbReference type="PROSITE" id="PS00444">
    <property type="entry name" value="POLYPRENYL_SYNTHASE_2"/>
    <property type="match status" value="1"/>
</dbReference>
<keyword evidence="5" id="KW-0460">Magnesium</keyword>
<dbReference type="PANTHER" id="PTHR12001">
    <property type="entry name" value="GERANYLGERANYL PYROPHOSPHATE SYNTHASE"/>
    <property type="match status" value="1"/>
</dbReference>
<gene>
    <name evidence="7" type="ORF">UU56_C0029G0009</name>
</gene>
<dbReference type="InterPro" id="IPR033749">
    <property type="entry name" value="Polyprenyl_synt_CS"/>
</dbReference>
<dbReference type="InterPro" id="IPR000092">
    <property type="entry name" value="Polyprenyl_synt"/>
</dbReference>
<comment type="cofactor">
    <cofactor evidence="1">
        <name>Mg(2+)</name>
        <dbReference type="ChEBI" id="CHEBI:18420"/>
    </cofactor>
</comment>
<evidence type="ECO:0000256" key="6">
    <source>
        <dbReference type="RuleBase" id="RU004466"/>
    </source>
</evidence>
<evidence type="ECO:0000256" key="2">
    <source>
        <dbReference type="ARBA" id="ARBA00006706"/>
    </source>
</evidence>
<dbReference type="InterPro" id="IPR008949">
    <property type="entry name" value="Isoprenoid_synthase_dom_sf"/>
</dbReference>
<dbReference type="GO" id="GO:0008299">
    <property type="term" value="P:isoprenoid biosynthetic process"/>
    <property type="evidence" value="ECO:0007669"/>
    <property type="project" value="InterPro"/>
</dbReference>
<keyword evidence="4" id="KW-0479">Metal-binding</keyword>
<name>A0A0G0VP79_9BACT</name>
<evidence type="ECO:0000313" key="7">
    <source>
        <dbReference type="EMBL" id="KKS02755.1"/>
    </source>
</evidence>
<dbReference type="AlphaFoldDB" id="A0A0G0VP79"/>
<comment type="similarity">
    <text evidence="2 6">Belongs to the FPP/GGPP synthase family.</text>
</comment>
<protein>
    <submittedName>
        <fullName evidence="7">Polyprenyl synthetase superfamily</fullName>
    </submittedName>
</protein>
<reference evidence="7 8" key="1">
    <citation type="journal article" date="2015" name="Nature">
        <title>rRNA introns, odd ribosomes, and small enigmatic genomes across a large radiation of phyla.</title>
        <authorList>
            <person name="Brown C.T."/>
            <person name="Hug L.A."/>
            <person name="Thomas B.C."/>
            <person name="Sharon I."/>
            <person name="Castelle C.J."/>
            <person name="Singh A."/>
            <person name="Wilkins M.J."/>
            <person name="Williams K.H."/>
            <person name="Banfield J.F."/>
        </authorList>
    </citation>
    <scope>NUCLEOTIDE SEQUENCE [LARGE SCALE GENOMIC DNA]</scope>
</reference>
<dbReference type="CDD" id="cd00685">
    <property type="entry name" value="Trans_IPPS_HT"/>
    <property type="match status" value="1"/>
</dbReference>
<comment type="caution">
    <text evidence="7">The sequence shown here is derived from an EMBL/GenBank/DDBJ whole genome shotgun (WGS) entry which is preliminary data.</text>
</comment>
<dbReference type="EMBL" id="LCBC01000029">
    <property type="protein sequence ID" value="KKS02755.1"/>
    <property type="molecule type" value="Genomic_DNA"/>
</dbReference>
<evidence type="ECO:0000256" key="4">
    <source>
        <dbReference type="ARBA" id="ARBA00022723"/>
    </source>
</evidence>
<dbReference type="PROSITE" id="PS00723">
    <property type="entry name" value="POLYPRENYL_SYNTHASE_1"/>
    <property type="match status" value="1"/>
</dbReference>
<dbReference type="SFLD" id="SFLDG01017">
    <property type="entry name" value="Polyprenyl_Transferase_Like"/>
    <property type="match status" value="1"/>
</dbReference>
<organism evidence="7 8">
    <name type="scientific">Candidatus Curtissbacteria bacterium GW2011_GWA2_41_24</name>
    <dbReference type="NCBI Taxonomy" id="1618411"/>
    <lineage>
        <taxon>Bacteria</taxon>
        <taxon>Candidatus Curtissiibacteriota</taxon>
    </lineage>
</organism>
<dbReference type="Pfam" id="PF00348">
    <property type="entry name" value="polyprenyl_synt"/>
    <property type="match status" value="1"/>
</dbReference>
<dbReference type="Gene3D" id="1.10.600.10">
    <property type="entry name" value="Farnesyl Diphosphate Synthase"/>
    <property type="match status" value="1"/>
</dbReference>
<evidence type="ECO:0000256" key="3">
    <source>
        <dbReference type="ARBA" id="ARBA00022679"/>
    </source>
</evidence>
<dbReference type="Proteomes" id="UP000034493">
    <property type="component" value="Unassembled WGS sequence"/>
</dbReference>
<keyword evidence="3 6" id="KW-0808">Transferase</keyword>
<dbReference type="SFLD" id="SFLDS00005">
    <property type="entry name" value="Isoprenoid_Synthase_Type_I"/>
    <property type="match status" value="1"/>
</dbReference>
<dbReference type="GO" id="GO:0046872">
    <property type="term" value="F:metal ion binding"/>
    <property type="evidence" value="ECO:0007669"/>
    <property type="project" value="UniProtKB-KW"/>
</dbReference>
<dbReference type="GO" id="GO:0004659">
    <property type="term" value="F:prenyltransferase activity"/>
    <property type="evidence" value="ECO:0007669"/>
    <property type="project" value="InterPro"/>
</dbReference>
<evidence type="ECO:0000313" key="8">
    <source>
        <dbReference type="Proteomes" id="UP000034493"/>
    </source>
</evidence>
<evidence type="ECO:0000256" key="5">
    <source>
        <dbReference type="ARBA" id="ARBA00022842"/>
    </source>
</evidence>
<dbReference type="PANTHER" id="PTHR12001:SF85">
    <property type="entry name" value="SHORT CHAIN ISOPRENYL DIPHOSPHATE SYNTHASE"/>
    <property type="match status" value="1"/>
</dbReference>
<dbReference type="SUPFAM" id="SSF48576">
    <property type="entry name" value="Terpenoid synthases"/>
    <property type="match status" value="1"/>
</dbReference>